<dbReference type="EMBL" id="CP157179">
    <property type="protein sequence ID" value="XBG30085.1"/>
    <property type="molecule type" value="Genomic_DNA"/>
</dbReference>
<organism evidence="1">
    <name type="scientific">Pseudomonas sp. 13.2</name>
    <dbReference type="NCBI Taxonomy" id="3144665"/>
    <lineage>
        <taxon>Bacteria</taxon>
        <taxon>Pseudomonadati</taxon>
        <taxon>Pseudomonadota</taxon>
        <taxon>Gammaproteobacteria</taxon>
        <taxon>Pseudomonadales</taxon>
        <taxon>Pseudomonadaceae</taxon>
        <taxon>Pseudomonas</taxon>
    </lineage>
</organism>
<reference evidence="1" key="1">
    <citation type="journal article" date="2019" name="Microbiol. Resour. Announc.">
        <title>Draft Genome Sequences of Five Environmental Bacterial Isolates That Degrade Polyethylene Terephthalate Plastic.</title>
        <authorList>
            <person name="Leon-Zayas R."/>
            <person name="Roberts C."/>
            <person name="Vague M."/>
            <person name="Mellies J.L."/>
        </authorList>
    </citation>
    <scope>NUCLEOTIDE SEQUENCE</scope>
    <source>
        <strain evidence="1">13.2</strain>
    </source>
</reference>
<sequence length="224" mass="26287">MDKLVRRRELRKEDLPKVEDPFFAEGRVKRALRGWECLHGKTEFLRDCGFTLGQVLSEPDLERAVKEIRDGRWLFLTNDPTRPMRLDDHFGAAQCFPMPAQSNRLAENEKGPGKWRTIDIDYDGLKNTFSMLQNRLGSLGDEGRIFGSEGKDYDNTSRVVTQQWVPLDSHEDHLVSRSVIHRYGELRAITQRYLEGEDKWQISGKSWHWQPVLPFETYEHREKK</sequence>
<gene>
    <name evidence="1" type="ORF">ABH853_14295</name>
</gene>
<name>A0AAU7BBU9_9PSED</name>
<proteinExistence type="predicted"/>
<accession>A0AAU7BBU9</accession>
<evidence type="ECO:0000313" key="1">
    <source>
        <dbReference type="EMBL" id="XBG30085.1"/>
    </source>
</evidence>
<dbReference type="AlphaFoldDB" id="A0AAU7BBU9"/>
<reference evidence="1" key="2">
    <citation type="submission" date="2024-05" db="EMBL/GenBank/DDBJ databases">
        <authorList>
            <person name="Mellies J."/>
            <person name="Newton I."/>
        </authorList>
    </citation>
    <scope>NUCLEOTIDE SEQUENCE</scope>
    <source>
        <strain evidence="1">13.2</strain>
    </source>
</reference>
<protein>
    <submittedName>
        <fullName evidence="1">Uncharacterized protein</fullName>
    </submittedName>
</protein>